<name>A0A504WW30_FASGI</name>
<keyword evidence="3" id="KW-0653">Protein transport</keyword>
<feature type="compositionally biased region" description="Basic and acidic residues" evidence="4">
    <location>
        <begin position="330"/>
        <end position="346"/>
    </location>
</feature>
<feature type="region of interest" description="Disordered" evidence="4">
    <location>
        <begin position="385"/>
        <end position="459"/>
    </location>
</feature>
<dbReference type="OrthoDB" id="3821113at2759"/>
<feature type="region of interest" description="Disordered" evidence="4">
    <location>
        <begin position="304"/>
        <end position="357"/>
    </location>
</feature>
<evidence type="ECO:0000256" key="4">
    <source>
        <dbReference type="SAM" id="MobiDB-lite"/>
    </source>
</evidence>
<comment type="similarity">
    <text evidence="1">Belongs to the VPS26 family.</text>
</comment>
<organism evidence="5 6">
    <name type="scientific">Fasciola gigantica</name>
    <name type="common">Giant liver fluke</name>
    <dbReference type="NCBI Taxonomy" id="46835"/>
    <lineage>
        <taxon>Eukaryota</taxon>
        <taxon>Metazoa</taxon>
        <taxon>Spiralia</taxon>
        <taxon>Lophotrochozoa</taxon>
        <taxon>Platyhelminthes</taxon>
        <taxon>Trematoda</taxon>
        <taxon>Digenea</taxon>
        <taxon>Plagiorchiida</taxon>
        <taxon>Echinostomata</taxon>
        <taxon>Echinostomatoidea</taxon>
        <taxon>Fasciolidae</taxon>
        <taxon>Fasciola</taxon>
    </lineage>
</organism>
<dbReference type="InterPro" id="IPR028934">
    <property type="entry name" value="Vps26-related"/>
</dbReference>
<dbReference type="STRING" id="46835.A0A504WW30"/>
<dbReference type="SUPFAM" id="SSF81296">
    <property type="entry name" value="E set domains"/>
    <property type="match status" value="1"/>
</dbReference>
<sequence length="493" mass="56234">MLNFLGLGQHIEIRITLENEDIRKKEELRMEDGQVYPLPVYYDGESVSGNVLIGMKRGGKLEHQGIRIEFLGVIDFYADRGSRDEFIALSQDLARPGILSQPTTYPFEFSHIEKPHESYCGTNVRLRYLLRVTVQRRLTDLTTEREILVHSPARYLEPDTGIQMEVGIEDSLHIEFEYNKSKLLYHLEDVIVGKIYFLLVRVKIKNMEIQILKRETLGCGPNSYSDSETLAKYEIMDGAPVRGESIPIRLFLHGYALTPTMRDVNRKFSVRFFLNLVLLDEEDRRYYKQQEIILYRKPERRRKPLGPSTCVPDIVQSATKTDEPDTSPNESEKSKIVSIDHPKLPESGDQPTDENDVFAESFLNGPEIQQQTPEELPTGVSKNVTVEDTVGPSHPSSSPSPRKEQIEEDVSSDGSDSPSTWRAARSMHRYESKHDRNTKEESRTKQTSDVFIEEPQETATTTVPICETVRDKLDNPVISQDTGVNETQVTDAV</sequence>
<feature type="compositionally biased region" description="Basic and acidic residues" evidence="4">
    <location>
        <begin position="428"/>
        <end position="446"/>
    </location>
</feature>
<evidence type="ECO:0000313" key="5">
    <source>
        <dbReference type="EMBL" id="TPP40892.1"/>
    </source>
</evidence>
<dbReference type="PANTHER" id="PTHR12233">
    <property type="entry name" value="VACUOLAR PROTEIN SORTING 26 RELATED"/>
    <property type="match status" value="1"/>
</dbReference>
<keyword evidence="2" id="KW-0813">Transport</keyword>
<dbReference type="InterPro" id="IPR014756">
    <property type="entry name" value="Ig_E-set"/>
</dbReference>
<dbReference type="Proteomes" id="UP000316759">
    <property type="component" value="Unassembled WGS sequence"/>
</dbReference>
<dbReference type="InterPro" id="IPR014752">
    <property type="entry name" value="Arrestin-like_C"/>
</dbReference>
<evidence type="ECO:0000313" key="6">
    <source>
        <dbReference type="Proteomes" id="UP000316759"/>
    </source>
</evidence>
<dbReference type="GO" id="GO:0030904">
    <property type="term" value="C:retromer complex"/>
    <property type="evidence" value="ECO:0007669"/>
    <property type="project" value="UniProtKB-ARBA"/>
</dbReference>
<proteinExistence type="inferred from homology"/>
<evidence type="ECO:0000256" key="1">
    <source>
        <dbReference type="ARBA" id="ARBA00009100"/>
    </source>
</evidence>
<gene>
    <name evidence="5" type="ORF">FGIG_02091</name>
</gene>
<reference evidence="5 6" key="1">
    <citation type="submission" date="2019-04" db="EMBL/GenBank/DDBJ databases">
        <title>Annotation for the trematode Fasciola gigantica.</title>
        <authorList>
            <person name="Choi Y.-J."/>
        </authorList>
    </citation>
    <scope>NUCLEOTIDE SEQUENCE [LARGE SCALE GENOMIC DNA]</scope>
    <source>
        <strain evidence="5">Uganda_cow_1</strain>
    </source>
</reference>
<accession>A0A504WW30</accession>
<evidence type="ECO:0000256" key="3">
    <source>
        <dbReference type="ARBA" id="ARBA00022927"/>
    </source>
</evidence>
<dbReference type="GO" id="GO:0006886">
    <property type="term" value="P:intracellular protein transport"/>
    <property type="evidence" value="ECO:0007669"/>
    <property type="project" value="InterPro"/>
</dbReference>
<dbReference type="AlphaFoldDB" id="A0A504WW30"/>
<dbReference type="EMBL" id="SUNJ01015747">
    <property type="protein sequence ID" value="TPP40892.1"/>
    <property type="molecule type" value="Genomic_DNA"/>
</dbReference>
<dbReference type="FunFam" id="2.60.40.640:FF:000015">
    <property type="entry name" value="Vacuolar protein sorting-associated protein 26"/>
    <property type="match status" value="1"/>
</dbReference>
<keyword evidence="6" id="KW-1185">Reference proteome</keyword>
<comment type="caution">
    <text evidence="5">The sequence shown here is derived from an EMBL/GenBank/DDBJ whole genome shotgun (WGS) entry which is preliminary data.</text>
</comment>
<dbReference type="Gene3D" id="2.60.40.640">
    <property type="match status" value="2"/>
</dbReference>
<dbReference type="Pfam" id="PF03643">
    <property type="entry name" value="Vps26"/>
    <property type="match status" value="1"/>
</dbReference>
<protein>
    <submittedName>
        <fullName evidence="5">Putative membrane coat complex retromer subunit vps26</fullName>
    </submittedName>
</protein>
<evidence type="ECO:0000256" key="2">
    <source>
        <dbReference type="ARBA" id="ARBA00022448"/>
    </source>
</evidence>